<feature type="domain" description="Cation/H+ exchanger transmembrane" evidence="10">
    <location>
        <begin position="1"/>
        <end position="319"/>
    </location>
</feature>
<feature type="transmembrane region" description="Helical" evidence="9">
    <location>
        <begin position="7"/>
        <end position="30"/>
    </location>
</feature>
<dbReference type="GO" id="GO:0015386">
    <property type="term" value="F:potassium:proton antiporter activity"/>
    <property type="evidence" value="ECO:0007669"/>
    <property type="project" value="TreeGrafter"/>
</dbReference>
<evidence type="ECO:0000256" key="9">
    <source>
        <dbReference type="SAM" id="Phobius"/>
    </source>
</evidence>
<keyword evidence="7 9" id="KW-0472">Membrane</keyword>
<name>A0A075B133_ROZAC</name>
<feature type="transmembrane region" description="Helical" evidence="9">
    <location>
        <begin position="199"/>
        <end position="223"/>
    </location>
</feature>
<dbReference type="GO" id="GO:0015385">
    <property type="term" value="F:sodium:proton antiporter activity"/>
    <property type="evidence" value="ECO:0007669"/>
    <property type="project" value="InterPro"/>
</dbReference>
<evidence type="ECO:0000256" key="5">
    <source>
        <dbReference type="ARBA" id="ARBA00023053"/>
    </source>
</evidence>
<evidence type="ECO:0000313" key="11">
    <source>
        <dbReference type="EMBL" id="EPZ36284.1"/>
    </source>
</evidence>
<feature type="transmembrane region" description="Helical" evidence="9">
    <location>
        <begin position="229"/>
        <end position="252"/>
    </location>
</feature>
<dbReference type="Gene3D" id="6.10.140.1330">
    <property type="match status" value="1"/>
</dbReference>
<keyword evidence="4 9" id="KW-1133">Transmembrane helix</keyword>
<feature type="transmembrane region" description="Helical" evidence="9">
    <location>
        <begin position="145"/>
        <end position="162"/>
    </location>
</feature>
<proteinExistence type="predicted"/>
<dbReference type="Proteomes" id="UP000030755">
    <property type="component" value="Unassembled WGS sequence"/>
</dbReference>
<dbReference type="GO" id="GO:0005886">
    <property type="term" value="C:plasma membrane"/>
    <property type="evidence" value="ECO:0007669"/>
    <property type="project" value="TreeGrafter"/>
</dbReference>
<comment type="subcellular location">
    <subcellularLocation>
        <location evidence="1">Membrane</location>
        <topology evidence="1">Multi-pass membrane protein</topology>
    </subcellularLocation>
</comment>
<dbReference type="PANTHER" id="PTHR10110">
    <property type="entry name" value="SODIUM/HYDROGEN EXCHANGER"/>
    <property type="match status" value="1"/>
</dbReference>
<feature type="transmembrane region" description="Helical" evidence="9">
    <location>
        <begin position="112"/>
        <end position="133"/>
    </location>
</feature>
<evidence type="ECO:0000259" key="10">
    <source>
        <dbReference type="Pfam" id="PF00999"/>
    </source>
</evidence>
<evidence type="ECO:0000256" key="6">
    <source>
        <dbReference type="ARBA" id="ARBA00023065"/>
    </source>
</evidence>
<keyword evidence="3 9" id="KW-0812">Transmembrane</keyword>
<feature type="transmembrane region" description="Helical" evidence="9">
    <location>
        <begin position="42"/>
        <end position="61"/>
    </location>
</feature>
<dbReference type="InterPro" id="IPR018422">
    <property type="entry name" value="Cation/H_exchanger_CPA1"/>
</dbReference>
<dbReference type="Pfam" id="PF00999">
    <property type="entry name" value="Na_H_Exchanger"/>
    <property type="match status" value="1"/>
</dbReference>
<feature type="transmembrane region" description="Helical" evidence="9">
    <location>
        <begin position="304"/>
        <end position="331"/>
    </location>
</feature>
<evidence type="ECO:0000313" key="12">
    <source>
        <dbReference type="Proteomes" id="UP000030755"/>
    </source>
</evidence>
<feature type="transmembrane region" description="Helical" evidence="9">
    <location>
        <begin position="273"/>
        <end position="292"/>
    </location>
</feature>
<keyword evidence="12" id="KW-1185">Reference proteome</keyword>
<accession>A0A075B133</accession>
<evidence type="ECO:0000256" key="2">
    <source>
        <dbReference type="ARBA" id="ARBA00022448"/>
    </source>
</evidence>
<dbReference type="GO" id="GO:0051453">
    <property type="term" value="P:regulation of intracellular pH"/>
    <property type="evidence" value="ECO:0007669"/>
    <property type="project" value="TreeGrafter"/>
</dbReference>
<dbReference type="EMBL" id="KE560603">
    <property type="protein sequence ID" value="EPZ36284.1"/>
    <property type="molecule type" value="Genomic_DNA"/>
</dbReference>
<evidence type="ECO:0000256" key="8">
    <source>
        <dbReference type="ARBA" id="ARBA00023201"/>
    </source>
</evidence>
<keyword evidence="2" id="KW-0813">Transport</keyword>
<keyword evidence="6" id="KW-0406">Ion transport</keyword>
<sequence>MKRNFGMILSLAFIGTAFSAFATAALVYLAGMITYPVSLLEAFTYGALIAATDPVSVLATLSSISVDRNLYICVFGESALNDAVSVILFRLAQSFAHPDFHFSTSTFLATTFLAIGVFFGSMVLGYFLGMVLSKLLKHAKLNHEPHVEVIMMFVFAYLSYIISEWLHLSGIVAILFCGMSTTHYASHNFSDEAGNLAKGFLRVLASLSETMIFVYLGLGLAAFGNGETIYNWGFIALSIVSILIARCHVFIIATIANVFRSKQKRMPMNQQGFLWYCGLRGGICFVMALQLTENDNYRPEYTKVILGTTLMTVFTTIIFFGAWTVSLLDILKLKLTEEQVRQADAKVEETIGTLTNNPTIVSFIKSFDKKYTKHTLLMTGT</sequence>
<dbReference type="STRING" id="988480.A0A075B133"/>
<dbReference type="PANTHER" id="PTHR10110:SF187">
    <property type="entry name" value="SODIUM_HYDROGEN EXCHANGER"/>
    <property type="match status" value="1"/>
</dbReference>
<reference evidence="11 12" key="1">
    <citation type="journal article" date="2013" name="Curr. Biol.">
        <title>Shared signatures of parasitism and phylogenomics unite Cryptomycota and microsporidia.</title>
        <authorList>
            <person name="James T.Y."/>
            <person name="Pelin A."/>
            <person name="Bonen L."/>
            <person name="Ahrendt S."/>
            <person name="Sain D."/>
            <person name="Corradi N."/>
            <person name="Stajich J.E."/>
        </authorList>
    </citation>
    <scope>NUCLEOTIDE SEQUENCE [LARGE SCALE GENOMIC DNA]</scope>
    <source>
        <strain evidence="11 12">CSF55</strain>
    </source>
</reference>
<dbReference type="AlphaFoldDB" id="A0A075B133"/>
<evidence type="ECO:0000256" key="1">
    <source>
        <dbReference type="ARBA" id="ARBA00004141"/>
    </source>
</evidence>
<organism evidence="11 12">
    <name type="scientific">Rozella allomycis (strain CSF55)</name>
    <dbReference type="NCBI Taxonomy" id="988480"/>
    <lineage>
        <taxon>Eukaryota</taxon>
        <taxon>Fungi</taxon>
        <taxon>Fungi incertae sedis</taxon>
        <taxon>Cryptomycota</taxon>
        <taxon>Cryptomycota incertae sedis</taxon>
        <taxon>Rozella</taxon>
    </lineage>
</organism>
<keyword evidence="8" id="KW-0739">Sodium transport</keyword>
<dbReference type="GO" id="GO:0098719">
    <property type="term" value="P:sodium ion import across plasma membrane"/>
    <property type="evidence" value="ECO:0007669"/>
    <property type="project" value="TreeGrafter"/>
</dbReference>
<dbReference type="InterPro" id="IPR006153">
    <property type="entry name" value="Cation/H_exchanger_TM"/>
</dbReference>
<gene>
    <name evidence="11" type="ORF">O9G_003442</name>
</gene>
<dbReference type="HOGENOM" id="CLU_005912_11_4_1"/>
<keyword evidence="5" id="KW-0915">Sodium</keyword>
<dbReference type="OrthoDB" id="196264at2759"/>
<evidence type="ECO:0000256" key="7">
    <source>
        <dbReference type="ARBA" id="ARBA00023136"/>
    </source>
</evidence>
<evidence type="ECO:0000256" key="4">
    <source>
        <dbReference type="ARBA" id="ARBA00022989"/>
    </source>
</evidence>
<protein>
    <submittedName>
        <fullName evidence="11">Cation/H+ exchanger domain-containing protein</fullName>
    </submittedName>
</protein>
<evidence type="ECO:0000256" key="3">
    <source>
        <dbReference type="ARBA" id="ARBA00022692"/>
    </source>
</evidence>